<evidence type="ECO:0000313" key="2">
    <source>
        <dbReference type="Proteomes" id="UP000032675"/>
    </source>
</evidence>
<evidence type="ECO:0000313" key="1">
    <source>
        <dbReference type="EMBL" id="GAN95344.1"/>
    </source>
</evidence>
<proteinExistence type="predicted"/>
<reference evidence="1 2" key="1">
    <citation type="submission" date="2012-11" db="EMBL/GenBank/DDBJ databases">
        <title>Whole genome sequence of Gluconacetobacter europaeus NBRC3261.</title>
        <authorList>
            <person name="Azuma Y."/>
            <person name="Higashiura N."/>
            <person name="Hirakawa H."/>
            <person name="Matsushita K."/>
        </authorList>
    </citation>
    <scope>NUCLEOTIDE SEQUENCE [LARGE SCALE GENOMIC DNA]</scope>
    <source>
        <strain evidence="1 2">NBRC 3261</strain>
    </source>
</reference>
<comment type="caution">
    <text evidence="1">The sequence shown here is derived from an EMBL/GenBank/DDBJ whole genome shotgun (WGS) entry which is preliminary data.</text>
</comment>
<dbReference type="EMBL" id="BANI01000020">
    <property type="protein sequence ID" value="GAN95344.1"/>
    <property type="molecule type" value="Genomic_DNA"/>
</dbReference>
<organism evidence="1 2">
    <name type="scientific">Komagataeibacter europaeus NBRC 3261</name>
    <dbReference type="NCBI Taxonomy" id="1234669"/>
    <lineage>
        <taxon>Bacteria</taxon>
        <taxon>Pseudomonadati</taxon>
        <taxon>Pseudomonadota</taxon>
        <taxon>Alphaproteobacteria</taxon>
        <taxon>Acetobacterales</taxon>
        <taxon>Acetobacteraceae</taxon>
        <taxon>Komagataeibacter</taxon>
    </lineage>
</organism>
<protein>
    <submittedName>
        <fullName evidence="1">Bacteriophage tail protein</fullName>
    </submittedName>
</protein>
<gene>
    <name evidence="1" type="ORF">Geu3261_0020_007</name>
</gene>
<sequence length="211" mass="22691">MALPSFSVADFRAALLRLLPTGRIWSREPGSMPYQLAGVWSPTFQRNSARAANLITDAFPSTTTELLTEWEATLGLPDPCAGESPTLVQRRAQVVARLTDSGGASVAYFTAFAAALGYSITITEYAPARAGIMRAGDAVQGEDWAYCWLVSAPGYSPVLFEAGQSCAGDALMTWTNNVLQCEFATRNPAHLILHYGQDGTNMIGDFGEDIE</sequence>
<dbReference type="Proteomes" id="UP000032675">
    <property type="component" value="Unassembled WGS sequence"/>
</dbReference>
<dbReference type="Pfam" id="PF10076">
    <property type="entry name" value="Phage_Mu_Gp48"/>
    <property type="match status" value="1"/>
</dbReference>
<dbReference type="AlphaFoldDB" id="A0A0D6PW02"/>
<dbReference type="InterPro" id="IPR018755">
    <property type="entry name" value="Phage_Mu_Gp48"/>
</dbReference>
<accession>A0A0D6PW02</accession>
<name>A0A0D6PW02_KOMEU</name>
<dbReference type="RefSeq" id="WP_048849802.1">
    <property type="nucleotide sequence ID" value="NZ_BANI01000020.1"/>
</dbReference>